<dbReference type="NCBIfam" id="TIGR00157">
    <property type="entry name" value="ribosome small subunit-dependent GTPase A"/>
    <property type="match status" value="1"/>
</dbReference>
<evidence type="ECO:0000313" key="8">
    <source>
        <dbReference type="Proteomes" id="UP000231057"/>
    </source>
</evidence>
<name>A0A2D2Q2X5_PARLV</name>
<feature type="compositionally biased region" description="Basic residues" evidence="4">
    <location>
        <begin position="324"/>
        <end position="333"/>
    </location>
</feature>
<comment type="subcellular location">
    <subcellularLocation>
        <location evidence="3">Cytoplasm</location>
    </subcellularLocation>
</comment>
<dbReference type="SUPFAM" id="SSF52540">
    <property type="entry name" value="P-loop containing nucleoside triphosphate hydrolases"/>
    <property type="match status" value="1"/>
</dbReference>
<feature type="binding site" evidence="3">
    <location>
        <position position="258"/>
    </location>
    <ligand>
        <name>Zn(2+)</name>
        <dbReference type="ChEBI" id="CHEBI:29105"/>
    </ligand>
</feature>
<accession>A0A2D2Q2X5</accession>
<dbReference type="GO" id="GO:0003924">
    <property type="term" value="F:GTPase activity"/>
    <property type="evidence" value="ECO:0007669"/>
    <property type="project" value="UniProtKB-UniRule"/>
</dbReference>
<keyword evidence="3" id="KW-0479">Metal-binding</keyword>
<dbReference type="GO" id="GO:0005737">
    <property type="term" value="C:cytoplasm"/>
    <property type="evidence" value="ECO:0007669"/>
    <property type="project" value="UniProtKB-SubCell"/>
</dbReference>
<feature type="domain" description="CP-type G" evidence="6">
    <location>
        <begin position="74"/>
        <end position="232"/>
    </location>
</feature>
<keyword evidence="8" id="KW-1185">Reference proteome</keyword>
<dbReference type="GO" id="GO:0046872">
    <property type="term" value="F:metal ion binding"/>
    <property type="evidence" value="ECO:0007669"/>
    <property type="project" value="UniProtKB-KW"/>
</dbReference>
<proteinExistence type="inferred from homology"/>
<feature type="binding site" evidence="3">
    <location>
        <begin position="123"/>
        <end position="126"/>
    </location>
    <ligand>
        <name>GTP</name>
        <dbReference type="ChEBI" id="CHEBI:37565"/>
    </ligand>
</feature>
<keyword evidence="3" id="KW-0694">RNA-binding</keyword>
<comment type="function">
    <text evidence="3">One of several proteins that assist in the late maturation steps of the functional core of the 30S ribosomal subunit. Helps release RbfA from mature subunits. May play a role in the assembly of ribosomal proteins into the subunit. Circularly permuted GTPase that catalyzes slow GTP hydrolysis, GTPase activity is stimulated by the 30S ribosomal subunit.</text>
</comment>
<dbReference type="GO" id="GO:0019843">
    <property type="term" value="F:rRNA binding"/>
    <property type="evidence" value="ECO:0007669"/>
    <property type="project" value="UniProtKB-KW"/>
</dbReference>
<keyword evidence="3" id="KW-0378">Hydrolase</keyword>
<dbReference type="InterPro" id="IPR012340">
    <property type="entry name" value="NA-bd_OB-fold"/>
</dbReference>
<feature type="binding site" evidence="3">
    <location>
        <position position="263"/>
    </location>
    <ligand>
        <name>Zn(2+)</name>
        <dbReference type="ChEBI" id="CHEBI:29105"/>
    </ligand>
</feature>
<dbReference type="PROSITE" id="PS50936">
    <property type="entry name" value="ENGC_GTPASE"/>
    <property type="match status" value="1"/>
</dbReference>
<evidence type="ECO:0000256" key="2">
    <source>
        <dbReference type="ARBA" id="ARBA00023134"/>
    </source>
</evidence>
<keyword evidence="3" id="KW-0862">Zinc</keyword>
<dbReference type="InterPro" id="IPR030378">
    <property type="entry name" value="G_CP_dom"/>
</dbReference>
<dbReference type="Gene3D" id="2.40.50.140">
    <property type="entry name" value="Nucleic acid-binding proteins"/>
    <property type="match status" value="1"/>
</dbReference>
<dbReference type="EMBL" id="CP018092">
    <property type="protein sequence ID" value="ATS18855.1"/>
    <property type="molecule type" value="Genomic_DNA"/>
</dbReference>
<feature type="region of interest" description="Disordered" evidence="4">
    <location>
        <begin position="301"/>
        <end position="349"/>
    </location>
</feature>
<feature type="domain" description="EngC GTPase" evidence="5">
    <location>
        <begin position="83"/>
        <end position="230"/>
    </location>
</feature>
<feature type="compositionally biased region" description="Basic and acidic residues" evidence="4">
    <location>
        <begin position="306"/>
        <end position="323"/>
    </location>
</feature>
<dbReference type="GO" id="GO:0042274">
    <property type="term" value="P:ribosomal small subunit biogenesis"/>
    <property type="evidence" value="ECO:0007669"/>
    <property type="project" value="UniProtKB-UniRule"/>
</dbReference>
<gene>
    <name evidence="3" type="primary">rsgA</name>
    <name evidence="7" type="ORF">BRW62_08975</name>
</gene>
<dbReference type="PANTHER" id="PTHR32120:SF11">
    <property type="entry name" value="SMALL RIBOSOMAL SUBUNIT BIOGENESIS GTPASE RSGA 1, MITOCHONDRIAL-RELATED"/>
    <property type="match status" value="1"/>
</dbReference>
<comment type="cofactor">
    <cofactor evidence="3">
        <name>Zn(2+)</name>
        <dbReference type="ChEBI" id="CHEBI:29105"/>
    </cofactor>
    <text evidence="3">Binds 1 zinc ion per subunit.</text>
</comment>
<dbReference type="InterPro" id="IPR004881">
    <property type="entry name" value="Ribosome_biogen_GTPase_RsgA"/>
</dbReference>
<dbReference type="CDD" id="cd01854">
    <property type="entry name" value="YjeQ_EngC"/>
    <property type="match status" value="1"/>
</dbReference>
<feature type="binding site" evidence="3">
    <location>
        <position position="271"/>
    </location>
    <ligand>
        <name>Zn(2+)</name>
        <dbReference type="ChEBI" id="CHEBI:29105"/>
    </ligand>
</feature>
<dbReference type="InterPro" id="IPR010914">
    <property type="entry name" value="RsgA_GTPase_dom"/>
</dbReference>
<evidence type="ECO:0000256" key="1">
    <source>
        <dbReference type="ARBA" id="ARBA00022741"/>
    </source>
</evidence>
<evidence type="ECO:0000256" key="4">
    <source>
        <dbReference type="SAM" id="MobiDB-lite"/>
    </source>
</evidence>
<evidence type="ECO:0000256" key="3">
    <source>
        <dbReference type="HAMAP-Rule" id="MF_01820"/>
    </source>
</evidence>
<keyword evidence="1 3" id="KW-0547">Nucleotide-binding</keyword>
<feature type="binding site" evidence="3">
    <location>
        <position position="265"/>
    </location>
    <ligand>
        <name>Zn(2+)</name>
        <dbReference type="ChEBI" id="CHEBI:29105"/>
    </ligand>
</feature>
<evidence type="ECO:0000259" key="6">
    <source>
        <dbReference type="PROSITE" id="PS51721"/>
    </source>
</evidence>
<keyword evidence="3" id="KW-0690">Ribosome biogenesis</keyword>
<dbReference type="Gene3D" id="3.40.50.300">
    <property type="entry name" value="P-loop containing nucleotide triphosphate hydrolases"/>
    <property type="match status" value="1"/>
</dbReference>
<dbReference type="InterPro" id="IPR027417">
    <property type="entry name" value="P-loop_NTPase"/>
</dbReference>
<dbReference type="EC" id="3.6.1.-" evidence="3"/>
<protein>
    <recommendedName>
        <fullName evidence="3">Small ribosomal subunit biogenesis GTPase RsgA</fullName>
        <ecNumber evidence="3">3.6.1.-</ecNumber>
    </recommendedName>
</protein>
<dbReference type="GO" id="GO:0005525">
    <property type="term" value="F:GTP binding"/>
    <property type="evidence" value="ECO:0007669"/>
    <property type="project" value="UniProtKB-UniRule"/>
</dbReference>
<keyword evidence="2 3" id="KW-0342">GTP-binding</keyword>
<sequence length="349" mass="39623">MTVAPLLGLVRAVQANYYRVRLGQPYYGIDELLCVRRSRLKKIGQHVYVGDWVEVSHPDWQGQRGAISNVLPRRNQLQRPAIANVEQVLLLFALADPEPDALQMTRFLITAEVLGVEILVGLTKADLVSDALETLWRDRLRSWGYNSYGFSITAGQQWQALLRSLSNKVTVVCGPSGVGKSSLIRHLHPDGKIRVGAISEHWHKGQHTTRHVELFPLPTGGWIADTPGFNQPELLAITPQQLAQAFPEIRQRSATQSCQFDNCRHRQEPNCAVRGNWERYPLYLSCLAELEAIKDYGVDTAPHSKTKTDRHGAQHQEPLLDPKKYRRRSRRQQHQQLTPLDTEEEVMDV</sequence>
<keyword evidence="3" id="KW-0963">Cytoplasm</keyword>
<organism evidence="7 8">
    <name type="scientific">Parathermosynechococcus lividus PCC 6715</name>
    <dbReference type="NCBI Taxonomy" id="1917166"/>
    <lineage>
        <taxon>Bacteria</taxon>
        <taxon>Bacillati</taxon>
        <taxon>Cyanobacteriota</taxon>
        <taxon>Cyanophyceae</taxon>
        <taxon>Acaryochloridales</taxon>
        <taxon>Thermosynechococcaceae</taxon>
        <taxon>Parathermosynechococcus</taxon>
    </lineage>
</organism>
<dbReference type="NCBIfam" id="NF008932">
    <property type="entry name" value="PRK12289.1"/>
    <property type="match status" value="1"/>
</dbReference>
<comment type="subunit">
    <text evidence="3">Monomer. Associates with 30S ribosomal subunit, binds 16S rRNA.</text>
</comment>
<reference evidence="8" key="2">
    <citation type="journal article" date="2022" name="Front. Microbiol.">
        <title>Comparative Genomic Analysis Revealed Distinct Molecular Components and Organization of CO2-Concentrating Mechanism in Thermophilic Cyanobacteria.</title>
        <authorList>
            <person name="Tang J."/>
            <person name="Zhou H."/>
            <person name="Yao D."/>
            <person name="Riaz S."/>
            <person name="You D."/>
            <person name="Klepacz-Smolka A."/>
            <person name="Daroch M."/>
        </authorList>
    </citation>
    <scope>NUCLEOTIDE SEQUENCE [LARGE SCALE GENOMIC DNA]</scope>
    <source>
        <strain evidence="8">PCC 6715</strain>
    </source>
</reference>
<dbReference type="PROSITE" id="PS51721">
    <property type="entry name" value="G_CP"/>
    <property type="match status" value="1"/>
</dbReference>
<evidence type="ECO:0000313" key="7">
    <source>
        <dbReference type="EMBL" id="ATS18855.1"/>
    </source>
</evidence>
<comment type="similarity">
    <text evidence="3">Belongs to the TRAFAC class YlqF/YawG GTPase family. RsgA subfamily.</text>
</comment>
<reference evidence="7 8" key="1">
    <citation type="submission" date="2016-11" db="EMBL/GenBank/DDBJ databases">
        <title>Complete genome sequence of thermophilic cyanobacteria strain Synechococcus sp. PCC6715.</title>
        <authorList>
            <person name="Tang J."/>
            <person name="Daroch M."/>
            <person name="Liang Y."/>
            <person name="Jiang D."/>
            <person name="Shah M."/>
        </authorList>
    </citation>
    <scope>NUCLEOTIDE SEQUENCE [LARGE SCALE GENOMIC DNA]</scope>
    <source>
        <strain evidence="7 8">PCC 6715</strain>
    </source>
</reference>
<dbReference type="Proteomes" id="UP000231057">
    <property type="component" value="Chromosome"/>
</dbReference>
<keyword evidence="3" id="KW-0699">rRNA-binding</keyword>
<dbReference type="RefSeq" id="WP_099799190.1">
    <property type="nucleotide sequence ID" value="NZ_CP018092.1"/>
</dbReference>
<feature type="binding site" evidence="3">
    <location>
        <begin position="174"/>
        <end position="182"/>
    </location>
    <ligand>
        <name>GTP</name>
        <dbReference type="ChEBI" id="CHEBI:37565"/>
    </ligand>
</feature>
<dbReference type="KEGG" id="slw:BRW62_08975"/>
<evidence type="ECO:0000259" key="5">
    <source>
        <dbReference type="PROSITE" id="PS50936"/>
    </source>
</evidence>
<dbReference type="Pfam" id="PF03193">
    <property type="entry name" value="RsgA_GTPase"/>
    <property type="match status" value="1"/>
</dbReference>
<dbReference type="OrthoDB" id="9809485at2"/>
<dbReference type="Gene3D" id="1.10.40.50">
    <property type="entry name" value="Probable gtpase engc, domain 3"/>
    <property type="match status" value="1"/>
</dbReference>
<dbReference type="PANTHER" id="PTHR32120">
    <property type="entry name" value="SMALL RIBOSOMAL SUBUNIT BIOGENESIS GTPASE RSGA"/>
    <property type="match status" value="1"/>
</dbReference>
<dbReference type="SUPFAM" id="SSF50249">
    <property type="entry name" value="Nucleic acid-binding proteins"/>
    <property type="match status" value="1"/>
</dbReference>
<dbReference type="HAMAP" id="MF_01820">
    <property type="entry name" value="GTPase_RsgA"/>
    <property type="match status" value="1"/>
</dbReference>
<dbReference type="AlphaFoldDB" id="A0A2D2Q2X5"/>